<protein>
    <submittedName>
        <fullName evidence="1">Uncharacterized protein</fullName>
    </submittedName>
</protein>
<dbReference type="Proteomes" id="UP000287385">
    <property type="component" value="Unassembled WGS sequence"/>
</dbReference>
<dbReference type="EMBL" id="BDEV01000042">
    <property type="protein sequence ID" value="GCD62305.1"/>
    <property type="molecule type" value="Genomic_DNA"/>
</dbReference>
<keyword evidence="2" id="KW-1185">Reference proteome</keyword>
<proteinExistence type="predicted"/>
<sequence>MSGAITTTNTTASGTPLSSLNVIDKPASADLIFGIFGGKAQLVPQETVWTGALPTAGGTVTGAVSATYEPTDPSHLVPKSYVDGMGDKIASSVTGAVGTQVTAAQTAAQTAQDAATNANNAASGAANAATLAVSAQKGASGGVAPLDANGTLVLNSASVMSYNTKTGTLTLHVSNLAITGDLPTTDPQIKGQWWDNGGTIYISQGPAS</sequence>
<name>A0A401X395_ACEPA</name>
<organism evidence="1 2">
    <name type="scientific">Acetobacter pasteurianus NBRC 3278</name>
    <dbReference type="NCBI Taxonomy" id="1226660"/>
    <lineage>
        <taxon>Bacteria</taxon>
        <taxon>Pseudomonadati</taxon>
        <taxon>Pseudomonadota</taxon>
        <taxon>Alphaproteobacteria</taxon>
        <taxon>Acetobacterales</taxon>
        <taxon>Acetobacteraceae</taxon>
        <taxon>Acetobacter</taxon>
    </lineage>
</organism>
<evidence type="ECO:0000313" key="1">
    <source>
        <dbReference type="EMBL" id="GCD62305.1"/>
    </source>
</evidence>
<gene>
    <name evidence="1" type="ORF">NBRC3278_1398</name>
</gene>
<evidence type="ECO:0000313" key="2">
    <source>
        <dbReference type="Proteomes" id="UP000287385"/>
    </source>
</evidence>
<dbReference type="RefSeq" id="WP_124297035.1">
    <property type="nucleotide sequence ID" value="NZ_BDEV01000042.1"/>
</dbReference>
<dbReference type="AlphaFoldDB" id="A0A401X395"/>
<comment type="caution">
    <text evidence="1">The sequence shown here is derived from an EMBL/GenBank/DDBJ whole genome shotgun (WGS) entry which is preliminary data.</text>
</comment>
<reference evidence="1 2" key="1">
    <citation type="submission" date="2016-06" db="EMBL/GenBank/DDBJ databases">
        <title>Acetobacter pasteurianus NBRC 3278 whole genome sequencing project.</title>
        <authorList>
            <person name="Matsutani M."/>
            <person name="Shiwa Y."/>
            <person name="Okamoto-Kainuma A."/>
            <person name="Ishikawa M."/>
            <person name="Koizumi Y."/>
            <person name="Yoshikawa H."/>
            <person name="Yakushi T."/>
            <person name="Matsushita K."/>
        </authorList>
    </citation>
    <scope>NUCLEOTIDE SEQUENCE [LARGE SCALE GENOMIC DNA]</scope>
    <source>
        <strain evidence="1 2">NBRC 3278</strain>
    </source>
</reference>
<accession>A0A401X395</accession>